<feature type="compositionally biased region" description="Basic and acidic residues" evidence="2">
    <location>
        <begin position="173"/>
        <end position="185"/>
    </location>
</feature>
<comment type="similarity">
    <text evidence="1">Belongs to the bactofilin family.</text>
</comment>
<dbReference type="PANTHER" id="PTHR35024">
    <property type="entry name" value="HYPOTHETICAL CYTOSOLIC PROTEIN"/>
    <property type="match status" value="1"/>
</dbReference>
<sequence>METKDPTKSITQIAEGTTLRADIKTDQSIRIAGVVEGNLHSNEKIILSNTGRLKGIFVAMNIEISGKVEGELHAKEKLTVSGSASIDGQIFAKHFAIEEGATVNADIKSGANVQIDLDNPGAISTNGQSEQKKPAEEVEKAAKKETKEESTDQKKEHKQEEKASPSDNATSSDKGDATSDAEPKDTLTTASSSRFLSDIYIGIPDHGISKQVSAEILEAGKKLMESLGFQLEIFDEPTYAPFFQHLTYLRKRENDKENIYNIFAPGKEALEAVFMKKENDKVNKKVADAAQQLANAIGQVEQIVVIMGQISVVQISEDTVQTVAVEMTSPALGKRLNQNPRFVLKPKETYDLLTS</sequence>
<organism evidence="3 4">
    <name type="scientific">Gracilimonas mengyeensis</name>
    <dbReference type="NCBI Taxonomy" id="1302730"/>
    <lineage>
        <taxon>Bacteria</taxon>
        <taxon>Pseudomonadati</taxon>
        <taxon>Balneolota</taxon>
        <taxon>Balneolia</taxon>
        <taxon>Balneolales</taxon>
        <taxon>Balneolaceae</taxon>
        <taxon>Gracilimonas</taxon>
    </lineage>
</organism>
<dbReference type="InterPro" id="IPR007607">
    <property type="entry name" value="BacA/B"/>
</dbReference>
<evidence type="ECO:0000256" key="2">
    <source>
        <dbReference type="SAM" id="MobiDB-lite"/>
    </source>
</evidence>
<reference evidence="3 4" key="1">
    <citation type="submission" date="2017-05" db="EMBL/GenBank/DDBJ databases">
        <authorList>
            <person name="Varghese N."/>
            <person name="Submissions S."/>
        </authorList>
    </citation>
    <scope>NUCLEOTIDE SEQUENCE [LARGE SCALE GENOMIC DNA]</scope>
    <source>
        <strain evidence="3 4">DSM 21985</strain>
    </source>
</reference>
<evidence type="ECO:0000256" key="1">
    <source>
        <dbReference type="ARBA" id="ARBA00044755"/>
    </source>
</evidence>
<dbReference type="Pfam" id="PF04519">
    <property type="entry name" value="Bactofilin"/>
    <property type="match status" value="1"/>
</dbReference>
<dbReference type="EMBL" id="FXTP01000001">
    <property type="protein sequence ID" value="SMO36015.1"/>
    <property type="molecule type" value="Genomic_DNA"/>
</dbReference>
<dbReference type="AlphaFoldDB" id="A0A521AMJ0"/>
<dbReference type="RefSeq" id="WP_142452756.1">
    <property type="nucleotide sequence ID" value="NZ_FXTP01000001.1"/>
</dbReference>
<evidence type="ECO:0000313" key="3">
    <source>
        <dbReference type="EMBL" id="SMO36015.1"/>
    </source>
</evidence>
<feature type="compositionally biased region" description="Basic and acidic residues" evidence="2">
    <location>
        <begin position="130"/>
        <end position="164"/>
    </location>
</feature>
<name>A0A521AMJ0_9BACT</name>
<gene>
    <name evidence="3" type="ORF">SAMN06265219_101237</name>
</gene>
<accession>A0A521AMJ0</accession>
<keyword evidence="4" id="KW-1185">Reference proteome</keyword>
<dbReference type="PANTHER" id="PTHR35024:SF4">
    <property type="entry name" value="POLYMER-FORMING CYTOSKELETAL PROTEIN"/>
    <property type="match status" value="1"/>
</dbReference>
<protein>
    <submittedName>
        <fullName evidence="3">Protein CcmA, bactofilin family</fullName>
    </submittedName>
</protein>
<proteinExistence type="inferred from homology"/>
<dbReference type="Proteomes" id="UP000317557">
    <property type="component" value="Unassembled WGS sequence"/>
</dbReference>
<dbReference type="OrthoDB" id="5432602at2"/>
<evidence type="ECO:0000313" key="4">
    <source>
        <dbReference type="Proteomes" id="UP000317557"/>
    </source>
</evidence>
<feature type="region of interest" description="Disordered" evidence="2">
    <location>
        <begin position="118"/>
        <end position="189"/>
    </location>
</feature>